<dbReference type="RefSeq" id="WP_169943840.1">
    <property type="nucleotide sequence ID" value="NZ_CP053015.1"/>
</dbReference>
<dbReference type="KEGG" id="slan:GV829_03485"/>
<gene>
    <name evidence="4" type="ORF">GV829_03485</name>
</gene>
<evidence type="ECO:0000256" key="2">
    <source>
        <dbReference type="ARBA" id="ARBA00022643"/>
    </source>
</evidence>
<proteinExistence type="predicted"/>
<evidence type="ECO:0000313" key="4">
    <source>
        <dbReference type="EMBL" id="QJQ31620.1"/>
    </source>
</evidence>
<dbReference type="EMBL" id="CP053015">
    <property type="protein sequence ID" value="QJQ31620.1"/>
    <property type="molecule type" value="Genomic_DNA"/>
</dbReference>
<accession>A0A6M4AT85</accession>
<keyword evidence="5" id="KW-1185">Reference proteome</keyword>
<dbReference type="InterPro" id="IPR008254">
    <property type="entry name" value="Flavodoxin/NO_synth"/>
</dbReference>
<dbReference type="Pfam" id="PF03358">
    <property type="entry name" value="FMN_red"/>
    <property type="match status" value="1"/>
</dbReference>
<keyword evidence="1" id="KW-0285">Flavoprotein</keyword>
<dbReference type="Gene3D" id="3.40.50.360">
    <property type="match status" value="1"/>
</dbReference>
<reference evidence="4 5" key="1">
    <citation type="submission" date="2020-01" db="EMBL/GenBank/DDBJ databases">
        <title>Sphingomonas sp. strain CSW-10.</title>
        <authorList>
            <person name="Chen W.-M."/>
        </authorList>
    </citation>
    <scope>NUCLEOTIDE SEQUENCE [LARGE SCALE GENOMIC DNA]</scope>
    <source>
        <strain evidence="4 5">CSW-10</strain>
    </source>
</reference>
<dbReference type="Proteomes" id="UP000503018">
    <property type="component" value="Chromosome"/>
</dbReference>
<dbReference type="InterPro" id="IPR029039">
    <property type="entry name" value="Flavoprotein-like_sf"/>
</dbReference>
<dbReference type="InterPro" id="IPR005025">
    <property type="entry name" value="FMN_Rdtase-like_dom"/>
</dbReference>
<organism evidence="4 5">
    <name type="scientific">Sphingomonas lacunae</name>
    <dbReference type="NCBI Taxonomy" id="2698828"/>
    <lineage>
        <taxon>Bacteria</taxon>
        <taxon>Pseudomonadati</taxon>
        <taxon>Pseudomonadota</taxon>
        <taxon>Alphaproteobacteria</taxon>
        <taxon>Sphingomonadales</taxon>
        <taxon>Sphingomonadaceae</taxon>
        <taxon>Sphingomonas</taxon>
    </lineage>
</organism>
<evidence type="ECO:0000256" key="1">
    <source>
        <dbReference type="ARBA" id="ARBA00022630"/>
    </source>
</evidence>
<keyword evidence="2" id="KW-0288">FMN</keyword>
<evidence type="ECO:0000259" key="3">
    <source>
        <dbReference type="PROSITE" id="PS50902"/>
    </source>
</evidence>
<evidence type="ECO:0000313" key="5">
    <source>
        <dbReference type="Proteomes" id="UP000503018"/>
    </source>
</evidence>
<protein>
    <submittedName>
        <fullName evidence="4">Flavodoxin family protein</fullName>
    </submittedName>
</protein>
<feature type="domain" description="Flavodoxin-like" evidence="3">
    <location>
        <begin position="16"/>
        <end position="176"/>
    </location>
</feature>
<dbReference type="GO" id="GO:0010181">
    <property type="term" value="F:FMN binding"/>
    <property type="evidence" value="ECO:0007669"/>
    <property type="project" value="InterPro"/>
</dbReference>
<dbReference type="GO" id="GO:0016491">
    <property type="term" value="F:oxidoreductase activity"/>
    <property type="evidence" value="ECO:0007669"/>
    <property type="project" value="InterPro"/>
</dbReference>
<dbReference type="SUPFAM" id="SSF52218">
    <property type="entry name" value="Flavoproteins"/>
    <property type="match status" value="1"/>
</dbReference>
<dbReference type="PROSITE" id="PS50902">
    <property type="entry name" value="FLAVODOXIN_LIKE"/>
    <property type="match status" value="1"/>
</dbReference>
<dbReference type="AlphaFoldDB" id="A0A6M4AT85"/>
<sequence>MSAAANQAIAASTKRLLIVWHSRTGTAKALAHAAAVGARAAEEAVEVQLLSADETDPAAMLSADAYLFACPENLASMTGAMKEMVDRCYYPLLDRINGRPWALIIAAGTDGEGAVRQWQRIATGWRLKAIAEPMIVRTGADTPEAIAAAKTVPETRLQEARELGMAMATGLALGVF</sequence>
<name>A0A6M4AT85_9SPHN</name>